<dbReference type="InterPro" id="IPR022025">
    <property type="entry name" value="Amidoligase_2"/>
</dbReference>
<feature type="compositionally biased region" description="Basic residues" evidence="1">
    <location>
        <begin position="555"/>
        <end position="573"/>
    </location>
</feature>
<dbReference type="PANTHER" id="PTHR36847">
    <property type="entry name" value="AMIDOLIGASE ENZYME"/>
    <property type="match status" value="1"/>
</dbReference>
<dbReference type="Pfam" id="PF12224">
    <property type="entry name" value="Amidoligase_2"/>
    <property type="match status" value="1"/>
</dbReference>
<sequence length="609" mass="68852">MAQNALTIITGFGVEIELTLAFHEDLLVKVLQQRHLTRDHIVKEIPTRVKRAIGLRNHGEHRLYLDTRPGHRGWVLRVDEADSSKDWQGIERANLIGNYRTYWTEPLYIVQNILRSSKNYSIDVQASIKNDARGTLSYHGWKVCNDFTLVPAGKAELEAALEDRITKKELLNWDNTGVELTTPIMHRLGNDIEFEEIRLYLEALLGDETSKFGIFPSKYGAVHVHVGFGHTADTLLVLQHLAFIMLQYEKLIIKLFPRHRNDSHPDNILRGLCREDTKSNQQRARLYMISMGDSYKPTMEDLAKDVFSTRSVTDLCVVMQFDRPAHPPTYGTKGHLVNFINLAEAEKGKDGAKRTVEFRHHESTVDPNAIKMWVKLLLRICHAAERSAKTEHQAQDPSMSSLFASPAEKERRKYKARPSNLEHLHTMDDFFELIGLEENGPIDARDKELREYWQHRYNHYHDATEGLQPSPGFPDSPTVAGATEQATGSGGNAPPRLQATGSGAEPPAQRAAFQREVPDTAAFTEYRERKSPPSDENGGSSDGNDVVTGSGPGSRAHHRRRGNTSRLLRRLHHGPLMQKKAESARKMNHKTITGNAAPVSRELRSGRKY</sequence>
<name>A0A8H7E1T6_9EURO</name>
<comment type="caution">
    <text evidence="2">The sequence shown here is derived from an EMBL/GenBank/DDBJ whole genome shotgun (WGS) entry which is preliminary data.</text>
</comment>
<gene>
    <name evidence="2" type="ORF">GJ744_012085</name>
</gene>
<feature type="region of interest" description="Disordered" evidence="1">
    <location>
        <begin position="463"/>
        <end position="609"/>
    </location>
</feature>
<feature type="region of interest" description="Disordered" evidence="1">
    <location>
        <begin position="389"/>
        <end position="418"/>
    </location>
</feature>
<dbReference type="Proteomes" id="UP000606974">
    <property type="component" value="Unassembled WGS sequence"/>
</dbReference>
<organism evidence="2 3">
    <name type="scientific">Endocarpon pusillum</name>
    <dbReference type="NCBI Taxonomy" id="364733"/>
    <lineage>
        <taxon>Eukaryota</taxon>
        <taxon>Fungi</taxon>
        <taxon>Dikarya</taxon>
        <taxon>Ascomycota</taxon>
        <taxon>Pezizomycotina</taxon>
        <taxon>Eurotiomycetes</taxon>
        <taxon>Chaetothyriomycetidae</taxon>
        <taxon>Verrucariales</taxon>
        <taxon>Verrucariaceae</taxon>
        <taxon>Endocarpon</taxon>
    </lineage>
</organism>
<reference evidence="2" key="1">
    <citation type="submission" date="2020-02" db="EMBL/GenBank/DDBJ databases">
        <authorList>
            <person name="Palmer J.M."/>
        </authorList>
    </citation>
    <scope>NUCLEOTIDE SEQUENCE</scope>
    <source>
        <strain evidence="2">EPUS1.4</strain>
        <tissue evidence="2">Thallus</tissue>
    </source>
</reference>
<dbReference type="OrthoDB" id="412402at2759"/>
<evidence type="ECO:0008006" key="4">
    <source>
        <dbReference type="Google" id="ProtNLM"/>
    </source>
</evidence>
<evidence type="ECO:0000313" key="2">
    <source>
        <dbReference type="EMBL" id="KAF7506277.1"/>
    </source>
</evidence>
<proteinExistence type="predicted"/>
<evidence type="ECO:0000313" key="3">
    <source>
        <dbReference type="Proteomes" id="UP000606974"/>
    </source>
</evidence>
<accession>A0A8H7E1T6</accession>
<protein>
    <recommendedName>
        <fullName evidence="4">Amidoligase enzyme</fullName>
    </recommendedName>
</protein>
<dbReference type="AlphaFoldDB" id="A0A8H7E1T6"/>
<dbReference type="PANTHER" id="PTHR36847:SF1">
    <property type="entry name" value="AMIDOLIGASE ENZYME"/>
    <property type="match status" value="1"/>
</dbReference>
<keyword evidence="3" id="KW-1185">Reference proteome</keyword>
<dbReference type="EMBL" id="JAACFV010000090">
    <property type="protein sequence ID" value="KAF7506277.1"/>
    <property type="molecule type" value="Genomic_DNA"/>
</dbReference>
<evidence type="ECO:0000256" key="1">
    <source>
        <dbReference type="SAM" id="MobiDB-lite"/>
    </source>
</evidence>